<dbReference type="RefSeq" id="WP_265688505.1">
    <property type="nucleotide sequence ID" value="NZ_JAKRRX010000105.1"/>
</dbReference>
<keyword evidence="2" id="KW-1185">Reference proteome</keyword>
<evidence type="ECO:0000313" key="2">
    <source>
        <dbReference type="Proteomes" id="UP001155586"/>
    </source>
</evidence>
<sequence length="317" mass="36787">MEKLKQQFLEVSDALELGNPAIIEKDYWVVALLSELAKVSPVNHQMVFSGGTALAKSNVKILRMSEDVDIKLIPHQEFGELSRGQKKATRKTCIHEIEMAITQTERFTVESRLVRDEYRYVEFELRYPQQFSQAPCLRPIIKLELIETLPLLDVEPRPIQSLVAELYRQPQEVKAFDCVSIQATLVEKVISMLRRTMSVKRDTQRKDDATLVRHIYDVYCILKTEAQLENFDLTVMTALFNTVLKEDIDRFGNQHTEFVANPKQELQLGLKELEDNPVFRQRFQDFVTPMVFNTEPHDFDTCFASFKRIAQSLIKTI</sequence>
<evidence type="ECO:0000313" key="1">
    <source>
        <dbReference type="EMBL" id="MCW8335305.1"/>
    </source>
</evidence>
<keyword evidence="1" id="KW-0808">Transferase</keyword>
<dbReference type="Pfam" id="PF08843">
    <property type="entry name" value="AbiEii"/>
    <property type="match status" value="1"/>
</dbReference>
<reference evidence="1" key="1">
    <citation type="submission" date="2022-02" db="EMBL/GenBank/DDBJ databases">
        <title>Vibrio sp. nov., a new bacterium isolated from Bohai sea, China.</title>
        <authorList>
            <person name="Yuan Y."/>
        </authorList>
    </citation>
    <scope>NUCLEOTIDE SEQUENCE</scope>
    <source>
        <strain evidence="1">DBSS07</strain>
    </source>
</reference>
<dbReference type="EMBL" id="JAKRRX010000105">
    <property type="protein sequence ID" value="MCW8335305.1"/>
    <property type="molecule type" value="Genomic_DNA"/>
</dbReference>
<dbReference type="InterPro" id="IPR014942">
    <property type="entry name" value="AbiEii"/>
</dbReference>
<proteinExistence type="predicted"/>
<dbReference type="AlphaFoldDB" id="A0A9X3HSU6"/>
<organism evidence="1 2">
    <name type="scientific">Vibrio paucivorans</name>
    <dbReference type="NCBI Taxonomy" id="2829489"/>
    <lineage>
        <taxon>Bacteria</taxon>
        <taxon>Pseudomonadati</taxon>
        <taxon>Pseudomonadota</taxon>
        <taxon>Gammaproteobacteria</taxon>
        <taxon>Vibrionales</taxon>
        <taxon>Vibrionaceae</taxon>
        <taxon>Vibrio</taxon>
    </lineage>
</organism>
<accession>A0A9X3HSU6</accession>
<name>A0A9X3HSU6_9VIBR</name>
<comment type="caution">
    <text evidence="1">The sequence shown here is derived from an EMBL/GenBank/DDBJ whole genome shotgun (WGS) entry which is preliminary data.</text>
</comment>
<dbReference type="Gene3D" id="3.10.450.620">
    <property type="entry name" value="JHP933, nucleotidyltransferase-like core domain"/>
    <property type="match status" value="1"/>
</dbReference>
<dbReference type="Proteomes" id="UP001155586">
    <property type="component" value="Unassembled WGS sequence"/>
</dbReference>
<gene>
    <name evidence="1" type="ORF">MD483_15905</name>
</gene>
<protein>
    <submittedName>
        <fullName evidence="1">Nucleotidyl transferase AbiEii/AbiGii toxin family protein</fullName>
    </submittedName>
</protein>
<dbReference type="GO" id="GO:0016740">
    <property type="term" value="F:transferase activity"/>
    <property type="evidence" value="ECO:0007669"/>
    <property type="project" value="UniProtKB-KW"/>
</dbReference>